<protein>
    <submittedName>
        <fullName evidence="3">Aminotransferase class V-fold PLP-dependent enzyme</fullName>
    </submittedName>
</protein>
<gene>
    <name evidence="3" type="ORF">H3C67_02985</name>
</gene>
<dbReference type="GO" id="GO:0008483">
    <property type="term" value="F:transaminase activity"/>
    <property type="evidence" value="ECO:0007669"/>
    <property type="project" value="UniProtKB-KW"/>
</dbReference>
<accession>A0A952AKJ8</accession>
<feature type="domain" description="Aminotransferase class V" evidence="2">
    <location>
        <begin position="21"/>
        <end position="380"/>
    </location>
</feature>
<dbReference type="Pfam" id="PF00266">
    <property type="entry name" value="Aminotran_5"/>
    <property type="match status" value="1"/>
</dbReference>
<sequence length="392" mass="43824">MNKLENLKSKFPFFVNNPGITYLDSAATTHKPNSVIKIVNDYYCKNNANAGRGIYSQSLKLENDVEDVREKVAKFINAKIDNIIFTSGATSGIEQISNLLLPLFNDGDEIIFSPFDHKSLIQPWHRTQQVARNFGQVIKLIPYSYKESGEANLPEIRNFVSNKTRIIATTQLHNIYGEITDVAQLKGHTQDALVCLDATQSVSHGILDVEDLGADITVFSGHKMFASQGVGVLALSDRAKAVLSRSARILGSETLRSNLESGTQNWAGILSLKPAIEFIEELGSNNIHKHLAYLTQLIVQGLRNFKKVEFTKVPAYWRCADGYGIVSFNVAGLEPSELGFILNEQNICVRSGDHCNFNKKEQSVRVSLQVYNDEEDIQRFLNVLTKLLHHRN</sequence>
<name>A0A952AKJ8_9BACT</name>
<evidence type="ECO:0000256" key="1">
    <source>
        <dbReference type="ARBA" id="ARBA00022898"/>
    </source>
</evidence>
<keyword evidence="3" id="KW-0808">Transferase</keyword>
<dbReference type="EMBL" id="JACFOF010000006">
    <property type="protein sequence ID" value="MBW7953727.1"/>
    <property type="molecule type" value="Genomic_DNA"/>
</dbReference>
<evidence type="ECO:0000313" key="3">
    <source>
        <dbReference type="EMBL" id="MBW7953727.1"/>
    </source>
</evidence>
<dbReference type="InterPro" id="IPR015422">
    <property type="entry name" value="PyrdxlP-dep_Trfase_small"/>
</dbReference>
<keyword evidence="3" id="KW-0032">Aminotransferase</keyword>
<dbReference type="PANTHER" id="PTHR43586:SF8">
    <property type="entry name" value="CYSTEINE DESULFURASE 1, CHLOROPLASTIC"/>
    <property type="match status" value="1"/>
</dbReference>
<dbReference type="SUPFAM" id="SSF53383">
    <property type="entry name" value="PLP-dependent transferases"/>
    <property type="match status" value="1"/>
</dbReference>
<comment type="caution">
    <text evidence="3">The sequence shown here is derived from an EMBL/GenBank/DDBJ whole genome shotgun (WGS) entry which is preliminary data.</text>
</comment>
<reference evidence="3" key="1">
    <citation type="journal article" date="2022" name="ISME J.">
        <title>A general approach to explore prokaryotic protein glycosylation reveals the unique surface layer modulation of an anammox bacterium.</title>
        <authorList>
            <person name="Pabst M."/>
            <person name="Grouzdev D.S."/>
            <person name="Lawson C.E."/>
            <person name="Kleikamp H.B.C."/>
            <person name="de Ram C."/>
            <person name="Louwen R."/>
            <person name="Lin Y.M."/>
            <person name="Lucker S."/>
            <person name="van Loosdrecht M.C.M."/>
            <person name="Laureni M."/>
        </authorList>
    </citation>
    <scope>NUCLEOTIDE SEQUENCE</scope>
    <source>
        <strain evidence="3">BROCD043</strain>
    </source>
</reference>
<dbReference type="PANTHER" id="PTHR43586">
    <property type="entry name" value="CYSTEINE DESULFURASE"/>
    <property type="match status" value="1"/>
</dbReference>
<dbReference type="AlphaFoldDB" id="A0A952AKJ8"/>
<proteinExistence type="predicted"/>
<dbReference type="InterPro" id="IPR015421">
    <property type="entry name" value="PyrdxlP-dep_Trfase_major"/>
</dbReference>
<dbReference type="InterPro" id="IPR015424">
    <property type="entry name" value="PyrdxlP-dep_Trfase"/>
</dbReference>
<keyword evidence="1" id="KW-0663">Pyridoxal phosphate</keyword>
<evidence type="ECO:0000313" key="4">
    <source>
        <dbReference type="Proteomes" id="UP000781173"/>
    </source>
</evidence>
<evidence type="ECO:0000259" key="2">
    <source>
        <dbReference type="Pfam" id="PF00266"/>
    </source>
</evidence>
<dbReference type="InterPro" id="IPR000192">
    <property type="entry name" value="Aminotrans_V_dom"/>
</dbReference>
<organism evidence="3 4">
    <name type="scientific">Candidatus Dojkabacteria bacterium</name>
    <dbReference type="NCBI Taxonomy" id="2099670"/>
    <lineage>
        <taxon>Bacteria</taxon>
        <taxon>Candidatus Dojkabacteria</taxon>
    </lineage>
</organism>
<dbReference type="Gene3D" id="3.40.640.10">
    <property type="entry name" value="Type I PLP-dependent aspartate aminotransferase-like (Major domain)"/>
    <property type="match status" value="1"/>
</dbReference>
<dbReference type="Proteomes" id="UP000781173">
    <property type="component" value="Unassembled WGS sequence"/>
</dbReference>
<dbReference type="Gene3D" id="3.90.1150.10">
    <property type="entry name" value="Aspartate Aminotransferase, domain 1"/>
    <property type="match status" value="1"/>
</dbReference>